<dbReference type="Proteomes" id="UP001219934">
    <property type="component" value="Unassembled WGS sequence"/>
</dbReference>
<gene>
    <name evidence="3" type="ORF">JOQ06_006333</name>
</gene>
<organism evidence="3 4">
    <name type="scientific">Pogonophryne albipinna</name>
    <dbReference type="NCBI Taxonomy" id="1090488"/>
    <lineage>
        <taxon>Eukaryota</taxon>
        <taxon>Metazoa</taxon>
        <taxon>Chordata</taxon>
        <taxon>Craniata</taxon>
        <taxon>Vertebrata</taxon>
        <taxon>Euteleostomi</taxon>
        <taxon>Actinopterygii</taxon>
        <taxon>Neopterygii</taxon>
        <taxon>Teleostei</taxon>
        <taxon>Neoteleostei</taxon>
        <taxon>Acanthomorphata</taxon>
        <taxon>Eupercaria</taxon>
        <taxon>Perciformes</taxon>
        <taxon>Notothenioidei</taxon>
        <taxon>Pogonophryne</taxon>
    </lineage>
</organism>
<comment type="caution">
    <text evidence="3">The sequence shown here is derived from an EMBL/GenBank/DDBJ whole genome shotgun (WGS) entry which is preliminary data.</text>
</comment>
<dbReference type="Gene3D" id="3.90.1750.10">
    <property type="entry name" value="Hect, E3 ligase catalytic domains"/>
    <property type="match status" value="1"/>
</dbReference>
<evidence type="ECO:0000313" key="3">
    <source>
        <dbReference type="EMBL" id="KAJ4943839.1"/>
    </source>
</evidence>
<feature type="transmembrane region" description="Helical" evidence="2">
    <location>
        <begin position="722"/>
        <end position="745"/>
    </location>
</feature>
<evidence type="ECO:0000256" key="2">
    <source>
        <dbReference type="SAM" id="Phobius"/>
    </source>
</evidence>
<keyword evidence="2" id="KW-1133">Transmembrane helix</keyword>
<feature type="transmembrane region" description="Helical" evidence="2">
    <location>
        <begin position="612"/>
        <end position="634"/>
    </location>
</feature>
<feature type="transmembrane region" description="Helical" evidence="2">
    <location>
        <begin position="641"/>
        <end position="660"/>
    </location>
</feature>
<accession>A0AAD6FSI4</accession>
<keyword evidence="2" id="KW-0472">Membrane</keyword>
<feature type="transmembrane region" description="Helical" evidence="2">
    <location>
        <begin position="698"/>
        <end position="716"/>
    </location>
</feature>
<keyword evidence="4" id="KW-1185">Reference proteome</keyword>
<feature type="transmembrane region" description="Helical" evidence="2">
    <location>
        <begin position="757"/>
        <end position="778"/>
    </location>
</feature>
<dbReference type="AlphaFoldDB" id="A0AAD6FSI4"/>
<evidence type="ECO:0000256" key="1">
    <source>
        <dbReference type="SAM" id="MobiDB-lite"/>
    </source>
</evidence>
<reference evidence="3" key="1">
    <citation type="submission" date="2022-11" db="EMBL/GenBank/DDBJ databases">
        <title>Chromosome-level genome of Pogonophryne albipinna.</title>
        <authorList>
            <person name="Jo E."/>
        </authorList>
    </citation>
    <scope>NUCLEOTIDE SEQUENCE</scope>
    <source>
        <strain evidence="3">SGF0006</strain>
        <tissue evidence="3">Muscle</tissue>
    </source>
</reference>
<feature type="transmembrane region" description="Helical" evidence="2">
    <location>
        <begin position="666"/>
        <end position="691"/>
    </location>
</feature>
<dbReference type="SUPFAM" id="SSF56204">
    <property type="entry name" value="Hect, E3 ligase catalytic domain"/>
    <property type="match status" value="1"/>
</dbReference>
<dbReference type="EMBL" id="JAPTMU010000005">
    <property type="protein sequence ID" value="KAJ4943839.1"/>
    <property type="molecule type" value="Genomic_DNA"/>
</dbReference>
<proteinExistence type="predicted"/>
<protein>
    <submittedName>
        <fullName evidence="3">Uncharacterized protein</fullName>
    </submittedName>
</protein>
<name>A0AAD6FSI4_9TELE</name>
<feature type="compositionally biased region" description="Polar residues" evidence="1">
    <location>
        <begin position="82"/>
        <end position="96"/>
    </location>
</feature>
<feature type="transmembrane region" description="Helical" evidence="2">
    <location>
        <begin position="582"/>
        <end position="606"/>
    </location>
</feature>
<feature type="region of interest" description="Disordered" evidence="1">
    <location>
        <begin position="68"/>
        <end position="106"/>
    </location>
</feature>
<dbReference type="GO" id="GO:0004842">
    <property type="term" value="F:ubiquitin-protein transferase activity"/>
    <property type="evidence" value="ECO:0007669"/>
    <property type="project" value="InterPro"/>
</dbReference>
<sequence>MRHLRRNTGDKTFIVVSQGKRPSEKKAVVLGITENIEMVLFSSMEHCVITLTQEEDEVSFVQAHPEHPLVPDCEEEPGPQVETATRLQTQPKTQPHTETEPENAPPALGLMEDIKMEMKPSPNKATRLKWKRLSLQMTGLAVKDVVCLPRGCYVAQLERHTVPRSKERAALVAMGLTARITIDHSWSANQMQSRLATLFRGKFAKRAGQRFSFTYLQCVPSSRVLYVPDTPAEGWTGEQVLRTSGHGALYILSHQEYPQAGSEESTIETPILNRKEFCLEANTEGRGIELIHTRPVVPTITEESSLDLDAILRVFKQENMDGDVVTYIQVRRRNLLHSALKVVRRPGFCFSMTPIIAFSEEETDAHEGPLREFFSLTLLELQRSSVFEGLPGRLFFTYDLAALKDRKYYEAGVLIGWSLAHDGPGPRCLHPVLFQNPSLEDFSWRDVVDAEARIRLQQLQSCTDVRLLSLSLCDWVSTCGIPEVYSAHSDEIPSIYIRLVKYYIYHRVACMISQFTEGMNSCGGFWGTVQSHWEEFVPVMTSAQRQPLMLEEFKKLINICYSRADSQLRAAEEETVRHWEKVLTLVSVVGPAGIGVEVVGVAVIGVDVVGVAVVEAAVVGPAVVATSLVGVAVVGAAVCRAAVVVPLVVGVAVAGASVVGPAVVGVAVVVSAVIVLAVVGAAVFVGAAVVVPEFVGAAVVRAAVVGIIVVGAAVVGPVVGPAAVGDVVVGVAVVGVAVVGVAVVGDAVVGVEVVGDAVVGAAVVVVAVVVASVVGGSVDEAAVVEYAVAQDAVVADQKV</sequence>
<dbReference type="InterPro" id="IPR035983">
    <property type="entry name" value="Hect_E3_ubiquitin_ligase"/>
</dbReference>
<evidence type="ECO:0000313" key="4">
    <source>
        <dbReference type="Proteomes" id="UP001219934"/>
    </source>
</evidence>
<keyword evidence="2" id="KW-0812">Transmembrane</keyword>